<feature type="region of interest" description="Disordered" evidence="1">
    <location>
        <begin position="14"/>
        <end position="33"/>
    </location>
</feature>
<feature type="compositionally biased region" description="Acidic residues" evidence="1">
    <location>
        <begin position="52"/>
        <end position="64"/>
    </location>
</feature>
<reference evidence="2" key="2">
    <citation type="journal article" date="2024" name="Plant">
        <title>Genomic evolution and insights into agronomic trait innovations of Sesamum species.</title>
        <authorList>
            <person name="Miao H."/>
            <person name="Wang L."/>
            <person name="Qu L."/>
            <person name="Liu H."/>
            <person name="Sun Y."/>
            <person name="Le M."/>
            <person name="Wang Q."/>
            <person name="Wei S."/>
            <person name="Zheng Y."/>
            <person name="Lin W."/>
            <person name="Duan Y."/>
            <person name="Cao H."/>
            <person name="Xiong S."/>
            <person name="Wang X."/>
            <person name="Wei L."/>
            <person name="Li C."/>
            <person name="Ma Q."/>
            <person name="Ju M."/>
            <person name="Zhao R."/>
            <person name="Li G."/>
            <person name="Mu C."/>
            <person name="Tian Q."/>
            <person name="Mei H."/>
            <person name="Zhang T."/>
            <person name="Gao T."/>
            <person name="Zhang H."/>
        </authorList>
    </citation>
    <scope>NUCLEOTIDE SEQUENCE</scope>
    <source>
        <strain evidence="2">KEN1</strain>
    </source>
</reference>
<proteinExistence type="predicted"/>
<organism evidence="2">
    <name type="scientific">Sesamum latifolium</name>
    <dbReference type="NCBI Taxonomy" id="2727402"/>
    <lineage>
        <taxon>Eukaryota</taxon>
        <taxon>Viridiplantae</taxon>
        <taxon>Streptophyta</taxon>
        <taxon>Embryophyta</taxon>
        <taxon>Tracheophyta</taxon>
        <taxon>Spermatophyta</taxon>
        <taxon>Magnoliopsida</taxon>
        <taxon>eudicotyledons</taxon>
        <taxon>Gunneridae</taxon>
        <taxon>Pentapetalae</taxon>
        <taxon>asterids</taxon>
        <taxon>lamiids</taxon>
        <taxon>Lamiales</taxon>
        <taxon>Pedaliaceae</taxon>
        <taxon>Sesamum</taxon>
    </lineage>
</organism>
<protein>
    <submittedName>
        <fullName evidence="2">Uncharacterized protein</fullName>
    </submittedName>
</protein>
<evidence type="ECO:0000313" key="2">
    <source>
        <dbReference type="EMBL" id="KAL0446395.1"/>
    </source>
</evidence>
<gene>
    <name evidence="2" type="ORF">Slati_1767400</name>
</gene>
<name>A0AAW2WXK1_9LAMI</name>
<dbReference type="AlphaFoldDB" id="A0AAW2WXK1"/>
<feature type="region of interest" description="Disordered" evidence="1">
    <location>
        <begin position="49"/>
        <end position="84"/>
    </location>
</feature>
<comment type="caution">
    <text evidence="2">The sequence shown here is derived from an EMBL/GenBank/DDBJ whole genome shotgun (WGS) entry which is preliminary data.</text>
</comment>
<accession>A0AAW2WXK1</accession>
<dbReference type="EMBL" id="JACGWN010000006">
    <property type="protein sequence ID" value="KAL0446395.1"/>
    <property type="molecule type" value="Genomic_DNA"/>
</dbReference>
<sequence>MSSTDESVRYVGEYLGEDPSEVTSKRSGSPLPSYIGGRRWSLRQAARRFLDESSEDEGDEEEQDSSPSEIDPVPREERALPGTRGVGLWARYGSSVVSGSRIFIS</sequence>
<evidence type="ECO:0000256" key="1">
    <source>
        <dbReference type="SAM" id="MobiDB-lite"/>
    </source>
</evidence>
<reference evidence="2" key="1">
    <citation type="submission" date="2020-06" db="EMBL/GenBank/DDBJ databases">
        <authorList>
            <person name="Li T."/>
            <person name="Hu X."/>
            <person name="Zhang T."/>
            <person name="Song X."/>
            <person name="Zhang H."/>
            <person name="Dai N."/>
            <person name="Sheng W."/>
            <person name="Hou X."/>
            <person name="Wei L."/>
        </authorList>
    </citation>
    <scope>NUCLEOTIDE SEQUENCE</scope>
    <source>
        <strain evidence="2">KEN1</strain>
        <tissue evidence="2">Leaf</tissue>
    </source>
</reference>